<gene>
    <name evidence="5" type="ORF">MFIFM68171_08410</name>
</gene>
<keyword evidence="1" id="KW-0808">Transferase</keyword>
<dbReference type="PANTHER" id="PTHR44068">
    <property type="entry name" value="ZGC:194242"/>
    <property type="match status" value="1"/>
</dbReference>
<evidence type="ECO:0000313" key="6">
    <source>
        <dbReference type="Proteomes" id="UP001628179"/>
    </source>
</evidence>
<dbReference type="EMBL" id="BAAFSV010000004">
    <property type="protein sequence ID" value="GAB1318200.1"/>
    <property type="molecule type" value="Genomic_DNA"/>
</dbReference>
<comment type="caution">
    <text evidence="5">The sequence shown here is derived from an EMBL/GenBank/DDBJ whole genome shotgun (WGS) entry which is preliminary data.</text>
</comment>
<evidence type="ECO:0000259" key="4">
    <source>
        <dbReference type="Pfam" id="PF08241"/>
    </source>
</evidence>
<dbReference type="CDD" id="cd02440">
    <property type="entry name" value="AdoMet_MTases"/>
    <property type="match status" value="1"/>
</dbReference>
<sequence>MSASTNTEAEASKPSQPVNAADDTLSAESKRVGDQYGSLESRILWDWLCGGNRHMAYYEAGTWWPFPLSEGQERMQGKLLEALGLPPGSRVLDAGCGDGYVAMHLARRGSLHVTAFDVVDRHVANARRNVDAAGLGGRVTAMHLGFDQLGTIPDASHDGIYTSEALVHASDPARVLREFLRILKPGGRIVLHEYHNDFMDAKVVGFPAEIARMKTNVAPQEGDSNTPAFVRVKTYFTKVMSKTGFENIVVRNYSSNIEPMARLLSISAWWRYIVLLFHLQRFFPNSATRAEGYVGQEHWAYVSVSGTKPMIK</sequence>
<evidence type="ECO:0000313" key="5">
    <source>
        <dbReference type="EMBL" id="GAB1318200.1"/>
    </source>
</evidence>
<dbReference type="GeneID" id="98179153"/>
<dbReference type="GO" id="GO:0008168">
    <property type="term" value="F:methyltransferase activity"/>
    <property type="evidence" value="ECO:0007669"/>
    <property type="project" value="UniProtKB-KW"/>
</dbReference>
<dbReference type="InterPro" id="IPR029063">
    <property type="entry name" value="SAM-dependent_MTases_sf"/>
</dbReference>
<dbReference type="GO" id="GO:0032259">
    <property type="term" value="P:methylation"/>
    <property type="evidence" value="ECO:0007669"/>
    <property type="project" value="UniProtKB-KW"/>
</dbReference>
<dbReference type="RefSeq" id="XP_070919931.1">
    <property type="nucleotide sequence ID" value="XM_071063830.1"/>
</dbReference>
<feature type="compositionally biased region" description="Polar residues" evidence="3">
    <location>
        <begin position="1"/>
        <end position="18"/>
    </location>
</feature>
<dbReference type="Gene3D" id="3.40.50.150">
    <property type="entry name" value="Vaccinia Virus protein VP39"/>
    <property type="match status" value="1"/>
</dbReference>
<comment type="similarity">
    <text evidence="2">Belongs to the class I-like SAM-binding methyltransferase superfamily. Erg6/SMT family.</text>
</comment>
<proteinExistence type="inferred from homology"/>
<protein>
    <submittedName>
        <fullName evidence="5">Methyltransferase domain-containing protein</fullName>
    </submittedName>
</protein>
<dbReference type="InterPro" id="IPR013216">
    <property type="entry name" value="Methyltransf_11"/>
</dbReference>
<dbReference type="InterPro" id="IPR050447">
    <property type="entry name" value="Erg6_SMT_methyltransf"/>
</dbReference>
<dbReference type="Proteomes" id="UP001628179">
    <property type="component" value="Unassembled WGS sequence"/>
</dbReference>
<dbReference type="SUPFAM" id="SSF53335">
    <property type="entry name" value="S-adenosyl-L-methionine-dependent methyltransferases"/>
    <property type="match status" value="1"/>
</dbReference>
<name>A0ABQ0GK93_9PEZI</name>
<dbReference type="Pfam" id="PF08241">
    <property type="entry name" value="Methyltransf_11"/>
    <property type="match status" value="1"/>
</dbReference>
<organism evidence="5 6">
    <name type="scientific">Madurella fahalii</name>
    <dbReference type="NCBI Taxonomy" id="1157608"/>
    <lineage>
        <taxon>Eukaryota</taxon>
        <taxon>Fungi</taxon>
        <taxon>Dikarya</taxon>
        <taxon>Ascomycota</taxon>
        <taxon>Pezizomycotina</taxon>
        <taxon>Sordariomycetes</taxon>
        <taxon>Sordariomycetidae</taxon>
        <taxon>Sordariales</taxon>
        <taxon>Sordariales incertae sedis</taxon>
        <taxon>Madurella</taxon>
    </lineage>
</organism>
<reference evidence="5 6" key="1">
    <citation type="submission" date="2024-09" db="EMBL/GenBank/DDBJ databases">
        <title>Itraconazole resistance in Madurella fahalii resulting from another homologue of gene encoding cytochrome P450 14-alpha sterol demethylase (CYP51).</title>
        <authorList>
            <person name="Yoshioka I."/>
            <person name="Fahal A.H."/>
            <person name="Kaneko S."/>
            <person name="Yaguchi T."/>
        </authorList>
    </citation>
    <scope>NUCLEOTIDE SEQUENCE [LARGE SCALE GENOMIC DNA]</scope>
    <source>
        <strain evidence="5 6">IFM 68171</strain>
    </source>
</reference>
<keyword evidence="5" id="KW-0489">Methyltransferase</keyword>
<feature type="region of interest" description="Disordered" evidence="3">
    <location>
        <begin position="1"/>
        <end position="27"/>
    </location>
</feature>
<feature type="domain" description="Methyltransferase type 11" evidence="4">
    <location>
        <begin position="92"/>
        <end position="191"/>
    </location>
</feature>
<keyword evidence="6" id="KW-1185">Reference proteome</keyword>
<evidence type="ECO:0000256" key="1">
    <source>
        <dbReference type="ARBA" id="ARBA00022679"/>
    </source>
</evidence>
<accession>A0ABQ0GK93</accession>
<evidence type="ECO:0000256" key="2">
    <source>
        <dbReference type="ARBA" id="ARBA00038188"/>
    </source>
</evidence>
<dbReference type="PANTHER" id="PTHR44068:SF1">
    <property type="entry name" value="HYPOTHETICAL LOC100005854"/>
    <property type="match status" value="1"/>
</dbReference>
<evidence type="ECO:0000256" key="3">
    <source>
        <dbReference type="SAM" id="MobiDB-lite"/>
    </source>
</evidence>